<sequence>MTNPRAVDPNTTENLAFVCVGLSLLADVYERQANTAESVGDDHTMAYCRRVSQFLVLELRAKYGASDEHGDKLKEKMEKRIEDEKDPEDPTRGNSR</sequence>
<name>A0A0F9KWN4_9ZZZZ</name>
<reference evidence="2" key="1">
    <citation type="journal article" date="2015" name="Nature">
        <title>Complex archaea that bridge the gap between prokaryotes and eukaryotes.</title>
        <authorList>
            <person name="Spang A."/>
            <person name="Saw J.H."/>
            <person name="Jorgensen S.L."/>
            <person name="Zaremba-Niedzwiedzka K."/>
            <person name="Martijn J."/>
            <person name="Lind A.E."/>
            <person name="van Eijk R."/>
            <person name="Schleper C."/>
            <person name="Guy L."/>
            <person name="Ettema T.J."/>
        </authorList>
    </citation>
    <scope>NUCLEOTIDE SEQUENCE</scope>
</reference>
<feature type="region of interest" description="Disordered" evidence="1">
    <location>
        <begin position="66"/>
        <end position="96"/>
    </location>
</feature>
<dbReference type="EMBL" id="LAZR01007294">
    <property type="protein sequence ID" value="KKM86173.1"/>
    <property type="molecule type" value="Genomic_DNA"/>
</dbReference>
<accession>A0A0F9KWN4</accession>
<gene>
    <name evidence="2" type="ORF">LCGC14_1281560</name>
</gene>
<organism evidence="2">
    <name type="scientific">marine sediment metagenome</name>
    <dbReference type="NCBI Taxonomy" id="412755"/>
    <lineage>
        <taxon>unclassified sequences</taxon>
        <taxon>metagenomes</taxon>
        <taxon>ecological metagenomes</taxon>
    </lineage>
</organism>
<evidence type="ECO:0000313" key="2">
    <source>
        <dbReference type="EMBL" id="KKM86173.1"/>
    </source>
</evidence>
<evidence type="ECO:0000256" key="1">
    <source>
        <dbReference type="SAM" id="MobiDB-lite"/>
    </source>
</evidence>
<dbReference type="AlphaFoldDB" id="A0A0F9KWN4"/>
<protein>
    <submittedName>
        <fullName evidence="2">Uncharacterized protein</fullName>
    </submittedName>
</protein>
<comment type="caution">
    <text evidence="2">The sequence shown here is derived from an EMBL/GenBank/DDBJ whole genome shotgun (WGS) entry which is preliminary data.</text>
</comment>
<proteinExistence type="predicted"/>